<feature type="non-terminal residue" evidence="1">
    <location>
        <position position="138"/>
    </location>
</feature>
<dbReference type="EMBL" id="RQTK01000051">
    <property type="protein sequence ID" value="RUS89588.1"/>
    <property type="molecule type" value="Genomic_DNA"/>
</dbReference>
<accession>A0A3S1BV73</accession>
<feature type="non-terminal residue" evidence="1">
    <location>
        <position position="1"/>
    </location>
</feature>
<evidence type="ECO:0000313" key="1">
    <source>
        <dbReference type="EMBL" id="RUS89588.1"/>
    </source>
</evidence>
<dbReference type="AlphaFoldDB" id="A0A3S1BV73"/>
<organism evidence="1 2">
    <name type="scientific">Elysia chlorotica</name>
    <name type="common">Eastern emerald elysia</name>
    <name type="synonym">Sea slug</name>
    <dbReference type="NCBI Taxonomy" id="188477"/>
    <lineage>
        <taxon>Eukaryota</taxon>
        <taxon>Metazoa</taxon>
        <taxon>Spiralia</taxon>
        <taxon>Lophotrochozoa</taxon>
        <taxon>Mollusca</taxon>
        <taxon>Gastropoda</taxon>
        <taxon>Heterobranchia</taxon>
        <taxon>Euthyneura</taxon>
        <taxon>Panpulmonata</taxon>
        <taxon>Sacoglossa</taxon>
        <taxon>Placobranchoidea</taxon>
        <taxon>Plakobranchidae</taxon>
        <taxon>Elysia</taxon>
    </lineage>
</organism>
<reference evidence="1 2" key="1">
    <citation type="submission" date="2019-01" db="EMBL/GenBank/DDBJ databases">
        <title>A draft genome assembly of the solar-powered sea slug Elysia chlorotica.</title>
        <authorList>
            <person name="Cai H."/>
            <person name="Li Q."/>
            <person name="Fang X."/>
            <person name="Li J."/>
            <person name="Curtis N.E."/>
            <person name="Altenburger A."/>
            <person name="Shibata T."/>
            <person name="Feng M."/>
            <person name="Maeda T."/>
            <person name="Schwartz J.A."/>
            <person name="Shigenobu S."/>
            <person name="Lundholm N."/>
            <person name="Nishiyama T."/>
            <person name="Yang H."/>
            <person name="Hasebe M."/>
            <person name="Li S."/>
            <person name="Pierce S.K."/>
            <person name="Wang J."/>
        </authorList>
    </citation>
    <scope>NUCLEOTIDE SEQUENCE [LARGE SCALE GENOMIC DNA]</scope>
    <source>
        <strain evidence="1">EC2010</strain>
        <tissue evidence="1">Whole organism of an adult</tissue>
    </source>
</reference>
<gene>
    <name evidence="1" type="ORF">EGW08_002606</name>
</gene>
<keyword evidence="2" id="KW-1185">Reference proteome</keyword>
<proteinExistence type="predicted"/>
<name>A0A3S1BV73_ELYCH</name>
<protein>
    <submittedName>
        <fullName evidence="1">Uncharacterized protein</fullName>
    </submittedName>
</protein>
<evidence type="ECO:0000313" key="2">
    <source>
        <dbReference type="Proteomes" id="UP000271974"/>
    </source>
</evidence>
<dbReference type="Proteomes" id="UP000271974">
    <property type="component" value="Unassembled WGS sequence"/>
</dbReference>
<comment type="caution">
    <text evidence="1">The sequence shown here is derived from an EMBL/GenBank/DDBJ whole genome shotgun (WGS) entry which is preliminary data.</text>
</comment>
<sequence length="138" mass="14791">LHHLPAEPVWPADGEQLVELVDALQVEPAAVEGLAQGLADGAAVGLPAGQEVAPRRTLGVALGQDVKHNVVQDGLHHLQTNTYSHVHSLMSYQHLQHPQGLSTGTFPYHVHITTQIGCAHQNEALHVLLADIIDDVLN</sequence>